<accession>A0ABS9ERX3</accession>
<keyword evidence="3" id="KW-0804">Transcription</keyword>
<reference evidence="5 6" key="1">
    <citation type="submission" date="2022-01" db="EMBL/GenBank/DDBJ databases">
        <title>Dethiosulfovibrio faecalis sp. nov., a novel proteolytic, non-sulfur-reducing bacterium isolated from a marine aquaculture solid waste bioreactor.</title>
        <authorList>
            <person name="Grabowski S."/>
            <person name="Apolinario E."/>
            <person name="Schneider N."/>
            <person name="Marshall C.W."/>
            <person name="Sowers K.R."/>
        </authorList>
    </citation>
    <scope>NUCLEOTIDE SEQUENCE [LARGE SCALE GENOMIC DNA]</scope>
    <source>
        <strain evidence="5 6">DSM 12537</strain>
    </source>
</reference>
<dbReference type="SUPFAM" id="SSF46785">
    <property type="entry name" value="Winged helix' DNA-binding domain"/>
    <property type="match status" value="1"/>
</dbReference>
<dbReference type="Pfam" id="PF01022">
    <property type="entry name" value="HTH_5"/>
    <property type="match status" value="1"/>
</dbReference>
<gene>
    <name evidence="5" type="ORF">L2W38_07330</name>
</gene>
<dbReference type="PROSITE" id="PS50987">
    <property type="entry name" value="HTH_ARSR_2"/>
    <property type="match status" value="1"/>
</dbReference>
<feature type="domain" description="HTH arsR-type" evidence="4">
    <location>
        <begin position="1"/>
        <end position="93"/>
    </location>
</feature>
<protein>
    <submittedName>
        <fullName evidence="5">Metalloregulator ArsR/SmtB family transcription factor</fullName>
    </submittedName>
</protein>
<proteinExistence type="predicted"/>
<keyword evidence="2" id="KW-0238">DNA-binding</keyword>
<dbReference type="NCBIfam" id="NF033788">
    <property type="entry name" value="HTH_metalloreg"/>
    <property type="match status" value="1"/>
</dbReference>
<keyword evidence="1" id="KW-0805">Transcription regulation</keyword>
<comment type="caution">
    <text evidence="5">The sequence shown here is derived from an EMBL/GenBank/DDBJ whole genome shotgun (WGS) entry which is preliminary data.</text>
</comment>
<organism evidence="5 6">
    <name type="scientific">Dethiosulfovibrio marinus</name>
    <dbReference type="NCBI Taxonomy" id="133532"/>
    <lineage>
        <taxon>Bacteria</taxon>
        <taxon>Thermotogati</taxon>
        <taxon>Synergistota</taxon>
        <taxon>Synergistia</taxon>
        <taxon>Synergistales</taxon>
        <taxon>Dethiosulfovibrionaceae</taxon>
        <taxon>Dethiosulfovibrio</taxon>
    </lineage>
</organism>
<dbReference type="RefSeq" id="WP_236099347.1">
    <property type="nucleotide sequence ID" value="NZ_JAKGUD010000006.1"/>
</dbReference>
<evidence type="ECO:0000313" key="5">
    <source>
        <dbReference type="EMBL" id="MCF4142625.1"/>
    </source>
</evidence>
<dbReference type="EMBL" id="JAKGUD010000006">
    <property type="protein sequence ID" value="MCF4142625.1"/>
    <property type="molecule type" value="Genomic_DNA"/>
</dbReference>
<dbReference type="SMART" id="SM00418">
    <property type="entry name" value="HTH_ARSR"/>
    <property type="match status" value="1"/>
</dbReference>
<evidence type="ECO:0000259" key="4">
    <source>
        <dbReference type="PROSITE" id="PS50987"/>
    </source>
</evidence>
<name>A0ABS9ERX3_9BACT</name>
<evidence type="ECO:0000256" key="3">
    <source>
        <dbReference type="ARBA" id="ARBA00023163"/>
    </source>
</evidence>
<dbReference type="Proteomes" id="UP001200430">
    <property type="component" value="Unassembled WGS sequence"/>
</dbReference>
<dbReference type="PANTHER" id="PTHR43132:SF2">
    <property type="entry name" value="ARSENICAL RESISTANCE OPERON REPRESSOR ARSR-RELATED"/>
    <property type="match status" value="1"/>
</dbReference>
<evidence type="ECO:0000256" key="1">
    <source>
        <dbReference type="ARBA" id="ARBA00023015"/>
    </source>
</evidence>
<evidence type="ECO:0000313" key="6">
    <source>
        <dbReference type="Proteomes" id="UP001200430"/>
    </source>
</evidence>
<evidence type="ECO:0000256" key="2">
    <source>
        <dbReference type="ARBA" id="ARBA00023125"/>
    </source>
</evidence>
<keyword evidence="6" id="KW-1185">Reference proteome</keyword>
<dbReference type="InterPro" id="IPR001845">
    <property type="entry name" value="HTH_ArsR_DNA-bd_dom"/>
</dbReference>
<dbReference type="InterPro" id="IPR036388">
    <property type="entry name" value="WH-like_DNA-bd_sf"/>
</dbReference>
<dbReference type="PANTHER" id="PTHR43132">
    <property type="entry name" value="ARSENICAL RESISTANCE OPERON REPRESSOR ARSR-RELATED"/>
    <property type="match status" value="1"/>
</dbReference>
<dbReference type="CDD" id="cd00090">
    <property type="entry name" value="HTH_ARSR"/>
    <property type="match status" value="1"/>
</dbReference>
<dbReference type="Gene3D" id="1.10.10.10">
    <property type="entry name" value="Winged helix-like DNA-binding domain superfamily/Winged helix DNA-binding domain"/>
    <property type="match status" value="1"/>
</dbReference>
<dbReference type="InterPro" id="IPR051011">
    <property type="entry name" value="Metal_resp_trans_reg"/>
</dbReference>
<dbReference type="PRINTS" id="PR00778">
    <property type="entry name" value="HTHARSR"/>
</dbReference>
<sequence length="103" mass="11505">MADKDRTVAVFKALAHPLRLEIVRRLGGGEVCACEIARWFESDRTTVSKHLAVLRDAEVLKDRREGQKILYSIALPCVFDMIKCVDSNRCAPICPKGGCRDDS</sequence>
<dbReference type="InterPro" id="IPR011991">
    <property type="entry name" value="ArsR-like_HTH"/>
</dbReference>
<dbReference type="InterPro" id="IPR036390">
    <property type="entry name" value="WH_DNA-bd_sf"/>
</dbReference>